<reference evidence="3" key="1">
    <citation type="submission" date="2022-03" db="EMBL/GenBank/DDBJ databases">
        <authorList>
            <person name="Martin C."/>
        </authorList>
    </citation>
    <scope>NUCLEOTIDE SEQUENCE</scope>
</reference>
<name>A0A8S4P7U9_OWEFU</name>
<accession>A0A8S4P7U9</accession>
<evidence type="ECO:0000259" key="2">
    <source>
        <dbReference type="Pfam" id="PF03407"/>
    </source>
</evidence>
<feature type="transmembrane region" description="Helical" evidence="1">
    <location>
        <begin position="26"/>
        <end position="44"/>
    </location>
</feature>
<dbReference type="EMBL" id="CAIIXF020000007">
    <property type="protein sequence ID" value="CAH1789218.1"/>
    <property type="molecule type" value="Genomic_DNA"/>
</dbReference>
<gene>
    <name evidence="3" type="ORF">OFUS_LOCUS14619</name>
</gene>
<comment type="caution">
    <text evidence="3">The sequence shown here is derived from an EMBL/GenBank/DDBJ whole genome shotgun (WGS) entry which is preliminary data.</text>
</comment>
<keyword evidence="4" id="KW-1185">Reference proteome</keyword>
<keyword evidence="1" id="KW-1133">Transmembrane helix</keyword>
<keyword evidence="1" id="KW-0812">Transmembrane</keyword>
<dbReference type="InterPro" id="IPR005069">
    <property type="entry name" value="Nucl-diP-sugar_transferase"/>
</dbReference>
<evidence type="ECO:0000256" key="1">
    <source>
        <dbReference type="SAM" id="Phobius"/>
    </source>
</evidence>
<evidence type="ECO:0000313" key="3">
    <source>
        <dbReference type="EMBL" id="CAH1789218.1"/>
    </source>
</evidence>
<protein>
    <recommendedName>
        <fullName evidence="2">Nucleotide-diphospho-sugar transferase domain-containing protein</fullName>
    </recommendedName>
</protein>
<evidence type="ECO:0000313" key="4">
    <source>
        <dbReference type="Proteomes" id="UP000749559"/>
    </source>
</evidence>
<keyword evidence="1" id="KW-0472">Membrane</keyword>
<sequence length="407" mass="46815">MNGSLYQTASMILTISTMEIRFNKPVIGKICAIIAFCILVSWVLSDANVYTSSRLPHEERKALFFKTLLNLSEAEEADLLDEHQYFAYEPECETDIRKLDINMPMVARGSTRAVGAKLTSLITVLPNDLVKVANKKFRKTEVIYTALVTEETLLFAKSWLCNTKYLGIHPSVLLFSPMLSVIEILKKEWPGVNALFIPISQADELKEKHGFFHTKLKGLSMMVVKLYVISTLIQNNFHTVLFETDSYWKKNPLSHLRGYSKSDVIFSSASHLSDHLSRGLLYFKPIGQVHSALSNTTKYVHAAMRRLVSSNTTDECTVYTFQAFLQWNIIDSGKVKYKLLPYSIVADGMWYVYHSKESNRRYVKQSPHDPIIILNNGVRKTRLKIFRAEKHKHWFLRDDTISCKWQR</sequence>
<proteinExistence type="predicted"/>
<organism evidence="3 4">
    <name type="scientific">Owenia fusiformis</name>
    <name type="common">Polychaete worm</name>
    <dbReference type="NCBI Taxonomy" id="6347"/>
    <lineage>
        <taxon>Eukaryota</taxon>
        <taxon>Metazoa</taxon>
        <taxon>Spiralia</taxon>
        <taxon>Lophotrochozoa</taxon>
        <taxon>Annelida</taxon>
        <taxon>Polychaeta</taxon>
        <taxon>Sedentaria</taxon>
        <taxon>Canalipalpata</taxon>
        <taxon>Sabellida</taxon>
        <taxon>Oweniida</taxon>
        <taxon>Oweniidae</taxon>
        <taxon>Owenia</taxon>
    </lineage>
</organism>
<feature type="domain" description="Nucleotide-diphospho-sugar transferase" evidence="2">
    <location>
        <begin position="186"/>
        <end position="386"/>
    </location>
</feature>
<dbReference type="Pfam" id="PF03407">
    <property type="entry name" value="Nucleotid_trans"/>
    <property type="match status" value="1"/>
</dbReference>
<dbReference type="Proteomes" id="UP000749559">
    <property type="component" value="Unassembled WGS sequence"/>
</dbReference>
<dbReference type="AlphaFoldDB" id="A0A8S4P7U9"/>
<dbReference type="OrthoDB" id="1712432at2759"/>